<name>A0A1K2IGD2_9FLAO</name>
<organism evidence="1 2">
    <name type="scientific">Flaviramulus basaltis</name>
    <dbReference type="NCBI Taxonomy" id="369401"/>
    <lineage>
        <taxon>Bacteria</taxon>
        <taxon>Pseudomonadati</taxon>
        <taxon>Bacteroidota</taxon>
        <taxon>Flavobacteriia</taxon>
        <taxon>Flavobacteriales</taxon>
        <taxon>Flavobacteriaceae</taxon>
        <taxon>Flaviramulus</taxon>
    </lineage>
</organism>
<reference evidence="1 2" key="1">
    <citation type="submission" date="2016-10" db="EMBL/GenBank/DDBJ databases">
        <authorList>
            <person name="de Groot N.N."/>
        </authorList>
    </citation>
    <scope>NUCLEOTIDE SEQUENCE [LARGE SCALE GENOMIC DNA]</scope>
    <source>
        <strain evidence="1 2">DSM 18180</strain>
    </source>
</reference>
<evidence type="ECO:0000313" key="1">
    <source>
        <dbReference type="EMBL" id="SFZ91358.1"/>
    </source>
</evidence>
<proteinExistence type="predicted"/>
<sequence>MIRLHLNPSILKSLNFNKKNESLEIEFKKNVKTAQHIEIPLSIINDYINSIKENILSEDKDDIKSNLRVVYSNFKTC</sequence>
<dbReference type="RefSeq" id="WP_072401036.1">
    <property type="nucleotide sequence ID" value="NZ_FPKV01000002.1"/>
</dbReference>
<gene>
    <name evidence="1" type="ORF">SAMN05428642_10220</name>
</gene>
<dbReference type="STRING" id="369401.SAMN05428642_10220"/>
<dbReference type="OrthoDB" id="1451486at2"/>
<dbReference type="EMBL" id="FPKV01000002">
    <property type="protein sequence ID" value="SFZ91358.1"/>
    <property type="molecule type" value="Genomic_DNA"/>
</dbReference>
<dbReference type="Gene3D" id="3.90.640.30">
    <property type="match status" value="1"/>
</dbReference>
<protein>
    <submittedName>
        <fullName evidence="1">Uncharacterized protein</fullName>
    </submittedName>
</protein>
<keyword evidence="2" id="KW-1185">Reference proteome</keyword>
<evidence type="ECO:0000313" key="2">
    <source>
        <dbReference type="Proteomes" id="UP000182544"/>
    </source>
</evidence>
<dbReference type="AlphaFoldDB" id="A0A1K2IGD2"/>
<accession>A0A1K2IGD2</accession>
<dbReference type="Proteomes" id="UP000182544">
    <property type="component" value="Unassembled WGS sequence"/>
</dbReference>